<dbReference type="EMBL" id="BMAT01008301">
    <property type="protein sequence ID" value="GFR81838.1"/>
    <property type="molecule type" value="Genomic_DNA"/>
</dbReference>
<reference evidence="1 2" key="1">
    <citation type="journal article" date="2021" name="Elife">
        <title>Chloroplast acquisition without the gene transfer in kleptoplastic sea slugs, Plakobranchus ocellatus.</title>
        <authorList>
            <person name="Maeda T."/>
            <person name="Takahashi S."/>
            <person name="Yoshida T."/>
            <person name="Shimamura S."/>
            <person name="Takaki Y."/>
            <person name="Nagai Y."/>
            <person name="Toyoda A."/>
            <person name="Suzuki Y."/>
            <person name="Arimoto A."/>
            <person name="Ishii H."/>
            <person name="Satoh N."/>
            <person name="Nishiyama T."/>
            <person name="Hasebe M."/>
            <person name="Maruyama T."/>
            <person name="Minagawa J."/>
            <person name="Obokata J."/>
            <person name="Shigenobu S."/>
        </authorList>
    </citation>
    <scope>NUCLEOTIDE SEQUENCE [LARGE SCALE GENOMIC DNA]</scope>
</reference>
<proteinExistence type="predicted"/>
<gene>
    <name evidence="1" type="ORF">ElyMa_004080800</name>
</gene>
<dbReference type="Proteomes" id="UP000762676">
    <property type="component" value="Unassembled WGS sequence"/>
</dbReference>
<name>A0AAV4G8J3_9GAST</name>
<accession>A0AAV4G8J3</accession>
<sequence length="86" mass="9803">MRGKDKDRFLSGLYPSTCPAWVTLSEASSGWHSKSSNHGKTQRTTLRRFYDIECLWVKGPSFISILERQVIGVTMLNKSLRASQVR</sequence>
<comment type="caution">
    <text evidence="1">The sequence shown here is derived from an EMBL/GenBank/DDBJ whole genome shotgun (WGS) entry which is preliminary data.</text>
</comment>
<evidence type="ECO:0000313" key="1">
    <source>
        <dbReference type="EMBL" id="GFR81838.1"/>
    </source>
</evidence>
<dbReference type="AlphaFoldDB" id="A0AAV4G8J3"/>
<evidence type="ECO:0000313" key="2">
    <source>
        <dbReference type="Proteomes" id="UP000762676"/>
    </source>
</evidence>
<keyword evidence="2" id="KW-1185">Reference proteome</keyword>
<organism evidence="1 2">
    <name type="scientific">Elysia marginata</name>
    <dbReference type="NCBI Taxonomy" id="1093978"/>
    <lineage>
        <taxon>Eukaryota</taxon>
        <taxon>Metazoa</taxon>
        <taxon>Spiralia</taxon>
        <taxon>Lophotrochozoa</taxon>
        <taxon>Mollusca</taxon>
        <taxon>Gastropoda</taxon>
        <taxon>Heterobranchia</taxon>
        <taxon>Euthyneura</taxon>
        <taxon>Panpulmonata</taxon>
        <taxon>Sacoglossa</taxon>
        <taxon>Placobranchoidea</taxon>
        <taxon>Plakobranchidae</taxon>
        <taxon>Elysia</taxon>
    </lineage>
</organism>
<protein>
    <submittedName>
        <fullName evidence="1">Uncharacterized protein</fullName>
    </submittedName>
</protein>